<reference evidence="4 5" key="1">
    <citation type="journal article" date="2015" name="Genome Announc.">
        <title>Expanding the biotechnology potential of lactobacilli through comparative genomics of 213 strains and associated genera.</title>
        <authorList>
            <person name="Sun Z."/>
            <person name="Harris H.M."/>
            <person name="McCann A."/>
            <person name="Guo C."/>
            <person name="Argimon S."/>
            <person name="Zhang W."/>
            <person name="Yang X."/>
            <person name="Jeffery I.B."/>
            <person name="Cooney J.C."/>
            <person name="Kagawa T.F."/>
            <person name="Liu W."/>
            <person name="Song Y."/>
            <person name="Salvetti E."/>
            <person name="Wrobel A."/>
            <person name="Rasinkangas P."/>
            <person name="Parkhill J."/>
            <person name="Rea M.C."/>
            <person name="O'Sullivan O."/>
            <person name="Ritari J."/>
            <person name="Douillard F.P."/>
            <person name="Paul Ross R."/>
            <person name="Yang R."/>
            <person name="Briner A.E."/>
            <person name="Felis G.E."/>
            <person name="de Vos W.M."/>
            <person name="Barrangou R."/>
            <person name="Klaenhammer T.R."/>
            <person name="Caufield P.W."/>
            <person name="Cui Y."/>
            <person name="Zhang H."/>
            <person name="O'Toole P.W."/>
        </authorList>
    </citation>
    <scope>NUCLEOTIDE SEQUENCE [LARGE SCALE GENOMIC DNA]</scope>
    <source>
        <strain evidence="4 5">DSM 15833</strain>
    </source>
</reference>
<organism evidence="4 5">
    <name type="scientific">Ligilactobacillus equi DSM 15833 = JCM 10991</name>
    <dbReference type="NCBI Taxonomy" id="1423740"/>
    <lineage>
        <taxon>Bacteria</taxon>
        <taxon>Bacillati</taxon>
        <taxon>Bacillota</taxon>
        <taxon>Bacilli</taxon>
        <taxon>Lactobacillales</taxon>
        <taxon>Lactobacillaceae</taxon>
        <taxon>Ligilactobacillus</taxon>
    </lineage>
</organism>
<dbReference type="AlphaFoldDB" id="A0A0R1TJZ3"/>
<comment type="caution">
    <text evidence="4">The sequence shown here is derived from an EMBL/GenBank/DDBJ whole genome shotgun (WGS) entry which is preliminary data.</text>
</comment>
<dbReference type="PANTHER" id="PTHR39966">
    <property type="entry name" value="BLL2471 PROTEIN-RELATED"/>
    <property type="match status" value="1"/>
</dbReference>
<feature type="domain" description="DUF438" evidence="3">
    <location>
        <begin position="15"/>
        <end position="79"/>
    </location>
</feature>
<dbReference type="Proteomes" id="UP000051048">
    <property type="component" value="Unassembled WGS sequence"/>
</dbReference>
<gene>
    <name evidence="4" type="ORF">FC36_GL001431</name>
</gene>
<dbReference type="OrthoDB" id="9769774at2"/>
<dbReference type="InterPro" id="IPR012312">
    <property type="entry name" value="Hemerythrin-like"/>
</dbReference>
<dbReference type="EMBL" id="AZFH01000032">
    <property type="protein sequence ID" value="KRL81695.1"/>
    <property type="molecule type" value="Genomic_DNA"/>
</dbReference>
<dbReference type="Pfam" id="PF13596">
    <property type="entry name" value="PAS_10"/>
    <property type="match status" value="1"/>
</dbReference>
<dbReference type="InterPro" id="IPR007380">
    <property type="entry name" value="DUF438"/>
</dbReference>
<dbReference type="Gene3D" id="3.30.450.20">
    <property type="entry name" value="PAS domain"/>
    <property type="match status" value="1"/>
</dbReference>
<evidence type="ECO:0000313" key="4">
    <source>
        <dbReference type="EMBL" id="KRL81695.1"/>
    </source>
</evidence>
<evidence type="ECO:0000313" key="5">
    <source>
        <dbReference type="Proteomes" id="UP000051048"/>
    </source>
</evidence>
<dbReference type="STRING" id="1423740.FC36_GL001431"/>
<feature type="region of interest" description="Disordered" evidence="1">
    <location>
        <begin position="287"/>
        <end position="310"/>
    </location>
</feature>
<proteinExistence type="predicted"/>
<dbReference type="InterPro" id="IPR035965">
    <property type="entry name" value="PAS-like_dom_sf"/>
</dbReference>
<dbReference type="GO" id="GO:0005886">
    <property type="term" value="C:plasma membrane"/>
    <property type="evidence" value="ECO:0007669"/>
    <property type="project" value="TreeGrafter"/>
</dbReference>
<sequence length="453" mass="51915">MTKKDESVYRQEKIVEILNFIHQGGDFETAKTMFNETFEHVDVAEITMAERQLIANGLDPQEIQNLCNVHAAVFKGAISNDSQTPAFEKPGHPVATMKLENMVITSLIEDELLPVLKKWQQDGQNPTYLERMRQALKDLATIDYHYNRKENTLFPLMDKYGITAPPQVMWGVDDKIRDLIKRANSLVNQEPLPDKYEIEAAVEEACKEVTEMIFKEEAIMIPMLDEVAKASDWKLVRQDEEEMRYTLISKPIMWRPTTEELAQDANKEPSEIAQQLNEMAKNLARQEELDEGLEEERVNSDGSEKSSPQTQVVIPGLKNAEISFPSGKLSLTELTAVLKALPLELTFVDKNDRVKYFTGNPNPLFPRTRSVLGRKVFNCHPPRALPYVKKIFADFHAGKETKVTRWFNLHDSVFVYIQYLALHDEAGNYLGCLETVQDITDLRKLTGERRRVE</sequence>
<dbReference type="PATRIC" id="fig|1423740.3.peg.1547"/>
<protein>
    <submittedName>
        <fullName evidence="4">Hemerythrin hhe cation binding domain protein</fullName>
    </submittedName>
</protein>
<evidence type="ECO:0000259" key="3">
    <source>
        <dbReference type="Pfam" id="PF04282"/>
    </source>
</evidence>
<dbReference type="Pfam" id="PF04282">
    <property type="entry name" value="DUF438"/>
    <property type="match status" value="1"/>
</dbReference>
<evidence type="ECO:0000259" key="2">
    <source>
        <dbReference type="Pfam" id="PF01814"/>
    </source>
</evidence>
<dbReference type="SUPFAM" id="SSF55785">
    <property type="entry name" value="PYP-like sensor domain (PAS domain)"/>
    <property type="match status" value="1"/>
</dbReference>
<feature type="compositionally biased region" description="Basic and acidic residues" evidence="1">
    <location>
        <begin position="295"/>
        <end position="304"/>
    </location>
</feature>
<dbReference type="Gene3D" id="1.20.120.520">
    <property type="entry name" value="nmb1532 protein domain like"/>
    <property type="match status" value="1"/>
</dbReference>
<dbReference type="PANTHER" id="PTHR39966:SF3">
    <property type="entry name" value="DUF438 DOMAIN-CONTAINING PROTEIN"/>
    <property type="match status" value="1"/>
</dbReference>
<name>A0A0R1TJZ3_9LACO</name>
<dbReference type="Pfam" id="PF01814">
    <property type="entry name" value="Hemerythrin"/>
    <property type="match status" value="1"/>
</dbReference>
<feature type="domain" description="Hemerythrin-like" evidence="2">
    <location>
        <begin position="92"/>
        <end position="224"/>
    </location>
</feature>
<dbReference type="RefSeq" id="WP_056986729.1">
    <property type="nucleotide sequence ID" value="NZ_AZFH01000032.1"/>
</dbReference>
<evidence type="ECO:0000256" key="1">
    <source>
        <dbReference type="SAM" id="MobiDB-lite"/>
    </source>
</evidence>
<accession>A0A0R1TJZ3</accession>